<evidence type="ECO:0000313" key="2">
    <source>
        <dbReference type="EMBL" id="MFC1438609.1"/>
    </source>
</evidence>
<accession>A0ABV6XK25</accession>
<gene>
    <name evidence="2" type="ORF">ABUW04_10105</name>
</gene>
<protein>
    <submittedName>
        <fullName evidence="2">DUF6528 family protein</fullName>
    </submittedName>
</protein>
<dbReference type="PROSITE" id="PS51318">
    <property type="entry name" value="TAT"/>
    <property type="match status" value="1"/>
</dbReference>
<evidence type="ECO:0000313" key="3">
    <source>
        <dbReference type="Proteomes" id="UP001592581"/>
    </source>
</evidence>
<keyword evidence="3" id="KW-1185">Reference proteome</keyword>
<dbReference type="InterPro" id="IPR006311">
    <property type="entry name" value="TAT_signal"/>
</dbReference>
<dbReference type="RefSeq" id="WP_380564175.1">
    <property type="nucleotide sequence ID" value="NZ_JBEUKS010000003.1"/>
</dbReference>
<name>A0ABV6XK25_9ACTN</name>
<dbReference type="InterPro" id="IPR045383">
    <property type="entry name" value="DUF6528"/>
</dbReference>
<dbReference type="Pfam" id="PF20138">
    <property type="entry name" value="DUF6528"/>
    <property type="match status" value="1"/>
</dbReference>
<dbReference type="InterPro" id="IPR011047">
    <property type="entry name" value="Quinoprotein_ADH-like_sf"/>
</dbReference>
<feature type="region of interest" description="Disordered" evidence="1">
    <location>
        <begin position="329"/>
        <end position="349"/>
    </location>
</feature>
<dbReference type="SUPFAM" id="SSF50998">
    <property type="entry name" value="Quinoprotein alcohol dehydrogenase-like"/>
    <property type="match status" value="1"/>
</dbReference>
<proteinExistence type="predicted"/>
<feature type="compositionally biased region" description="Pro residues" evidence="1">
    <location>
        <begin position="337"/>
        <end position="349"/>
    </location>
</feature>
<organism evidence="2 3">
    <name type="scientific">Streptacidiphilus jeojiensis</name>
    <dbReference type="NCBI Taxonomy" id="3229225"/>
    <lineage>
        <taxon>Bacteria</taxon>
        <taxon>Bacillati</taxon>
        <taxon>Actinomycetota</taxon>
        <taxon>Actinomycetes</taxon>
        <taxon>Kitasatosporales</taxon>
        <taxon>Streptomycetaceae</taxon>
        <taxon>Streptacidiphilus</taxon>
    </lineage>
</organism>
<dbReference type="EMBL" id="JBEUKS010000003">
    <property type="protein sequence ID" value="MFC1438609.1"/>
    <property type="molecule type" value="Genomic_DNA"/>
</dbReference>
<evidence type="ECO:0000256" key="1">
    <source>
        <dbReference type="SAM" id="MobiDB-lite"/>
    </source>
</evidence>
<sequence length="349" mass="36098">MPFDPSRRSVLRLAAGAVVATTGAAASPGRAGPGSLVIAADQASRRALLLDPAQATTRAVPAPLWSWAPGDTPGNALADLAPDRTWRNVSEAKWSTAPGRATVLTCASEGLAAAVGVSDGQVYWAAAIPGANLHTLEWLPGGDIAVAASTAGWVRRYAASLGPRSTSCSQYPLPGAHGLHWDATTGLLWALGDDLLVALAVNGPDGPDGPDGPRLTEAARYRLPDHGGHDLAAVAADSDRLWVTTNAHVHQFSLGTRSFLPGPVPAEVDRSQVKSIGDDPATGQILLVSPRVATPQSDNPCAWCTSTIELLAPTGEATLPGSGLYKARWAGRWPGVTPGPPPRPAPRRR</sequence>
<dbReference type="Proteomes" id="UP001592581">
    <property type="component" value="Unassembled WGS sequence"/>
</dbReference>
<comment type="caution">
    <text evidence="2">The sequence shown here is derived from an EMBL/GenBank/DDBJ whole genome shotgun (WGS) entry which is preliminary data.</text>
</comment>
<reference evidence="2 3" key="1">
    <citation type="submission" date="2024-06" db="EMBL/GenBank/DDBJ databases">
        <authorList>
            <person name="Lee S.D."/>
        </authorList>
    </citation>
    <scope>NUCLEOTIDE SEQUENCE [LARGE SCALE GENOMIC DNA]</scope>
    <source>
        <strain evidence="2 3">N1-10</strain>
    </source>
</reference>